<dbReference type="InterPro" id="IPR017853">
    <property type="entry name" value="GH"/>
</dbReference>
<keyword evidence="7" id="KW-1185">Reference proteome</keyword>
<dbReference type="CDD" id="cd06565">
    <property type="entry name" value="GH20_GcnA-like"/>
    <property type="match status" value="1"/>
</dbReference>
<dbReference type="PANTHER" id="PTHR21040:SF5">
    <property type="entry name" value="BETA-N-ACETYLHEXOSAMINIDASE"/>
    <property type="match status" value="1"/>
</dbReference>
<dbReference type="PANTHER" id="PTHR21040">
    <property type="entry name" value="BCDNA.GH04120"/>
    <property type="match status" value="1"/>
</dbReference>
<dbReference type="EMBL" id="VXAF01000074">
    <property type="protein sequence ID" value="NXJ46773.1"/>
    <property type="molecule type" value="Genomic_DNA"/>
</dbReference>
<comment type="similarity">
    <text evidence="2">Belongs to the glycosyl hydrolase 20 family.</text>
</comment>
<feature type="non-terminal residue" evidence="6">
    <location>
        <position position="1"/>
    </location>
</feature>
<accession>A0A7L0BHB0</accession>
<organism evidence="6 7">
    <name type="scientific">Spizaetus tyrannus</name>
    <name type="common">black hawk-eagle</name>
    <dbReference type="NCBI Taxonomy" id="252798"/>
    <lineage>
        <taxon>Eukaryota</taxon>
        <taxon>Metazoa</taxon>
        <taxon>Chordata</taxon>
        <taxon>Craniata</taxon>
        <taxon>Vertebrata</taxon>
        <taxon>Euteleostomi</taxon>
        <taxon>Archelosauria</taxon>
        <taxon>Archosauria</taxon>
        <taxon>Dinosauria</taxon>
        <taxon>Saurischia</taxon>
        <taxon>Theropoda</taxon>
        <taxon>Coelurosauria</taxon>
        <taxon>Aves</taxon>
        <taxon>Neognathae</taxon>
        <taxon>Neoaves</taxon>
        <taxon>Telluraves</taxon>
        <taxon>Accipitrimorphae</taxon>
        <taxon>Accipitriformes</taxon>
        <taxon>Accipitridae</taxon>
        <taxon>Accipitrinae</taxon>
        <taxon>Spizaetus</taxon>
    </lineage>
</organism>
<dbReference type="EC" id="3.2.1.52" evidence="3"/>
<evidence type="ECO:0000256" key="2">
    <source>
        <dbReference type="ARBA" id="ARBA00006285"/>
    </source>
</evidence>
<proteinExistence type="inferred from homology"/>
<feature type="domain" description="Glycoside hydrolase family 20 catalytic" evidence="5">
    <location>
        <begin position="53"/>
        <end position="197"/>
    </location>
</feature>
<dbReference type="GO" id="GO:0004563">
    <property type="term" value="F:beta-N-acetylhexosaminidase activity"/>
    <property type="evidence" value="ECO:0007669"/>
    <property type="project" value="UniProtKB-EC"/>
</dbReference>
<dbReference type="GO" id="GO:0005975">
    <property type="term" value="P:carbohydrate metabolic process"/>
    <property type="evidence" value="ECO:0007669"/>
    <property type="project" value="InterPro"/>
</dbReference>
<name>A0A7L0BHB0_9AVES</name>
<evidence type="ECO:0000313" key="7">
    <source>
        <dbReference type="Proteomes" id="UP000519115"/>
    </source>
</evidence>
<dbReference type="Pfam" id="PF00728">
    <property type="entry name" value="Glyco_hydro_20"/>
    <property type="match status" value="1"/>
</dbReference>
<evidence type="ECO:0000259" key="5">
    <source>
        <dbReference type="Pfam" id="PF00728"/>
    </source>
</evidence>
<dbReference type="SUPFAM" id="SSF51445">
    <property type="entry name" value="(Trans)glycosidases"/>
    <property type="match status" value="1"/>
</dbReference>
<comment type="caution">
    <text evidence="6">The sequence shown here is derived from an EMBL/GenBank/DDBJ whole genome shotgun (WGS) entry which is preliminary data.</text>
</comment>
<dbReference type="InterPro" id="IPR038901">
    <property type="entry name" value="HEXDC-like"/>
</dbReference>
<protein>
    <recommendedName>
        <fullName evidence="3">beta-N-acetylhexosaminidase</fullName>
        <ecNumber evidence="3">3.2.1.52</ecNumber>
    </recommendedName>
</protein>
<dbReference type="InterPro" id="IPR015883">
    <property type="entry name" value="Glyco_hydro_20_cat"/>
</dbReference>
<sequence length="429" mass="49002">MRLVHLDLKGAAPRVSYLEQVFPLLSQLGANGILIEYEDMFPFKGELEILKSPYAYSEDDVERIQQLAELHKLEVVPLVQTFGHVEFILKHEKYQHLREVERFPNSFNPHVPDTLALLKSILSQVIEKHRHSTWIHIGADEVFHLGEGMDSKNWMSRNKGDTGTMYLKHIKEVLGFITTQYWGLRVLMWDDMLRKISVGALQGERMGTAVVAPELGVSAVPVRMAALAGIMPSARQKPVPGPVGTSVLGEHEDPQASSCRWHRYDHYSVLCELLPVGIPSLAVCLQTLVNGGFTEETKRKVLDALGFQSMQLEQSTCEGRGAFPGAEIYHMVEQVNGHLKESILKALEEESAIKGWFSPYHRKRQFGNPRNMESFGSKVLKLHEDWESFVRDLRAHLETVYFPDTVEEWMEENINPYLDQLRDLVRDYR</sequence>
<comment type="catalytic activity">
    <reaction evidence="1">
        <text>Hydrolysis of terminal non-reducing N-acetyl-D-hexosamine residues in N-acetyl-beta-D-hexosaminides.</text>
        <dbReference type="EC" id="3.2.1.52"/>
    </reaction>
</comment>
<dbReference type="AlphaFoldDB" id="A0A7L0BHB0"/>
<feature type="non-terminal residue" evidence="6">
    <location>
        <position position="429"/>
    </location>
</feature>
<reference evidence="6 7" key="1">
    <citation type="submission" date="2019-09" db="EMBL/GenBank/DDBJ databases">
        <title>Bird 10,000 Genomes (B10K) Project - Family phase.</title>
        <authorList>
            <person name="Zhang G."/>
        </authorList>
    </citation>
    <scope>NUCLEOTIDE SEQUENCE [LARGE SCALE GENOMIC DNA]</scope>
    <source>
        <strain evidence="6">B10K-DU-007-42</strain>
        <tissue evidence="6">Muscle</tissue>
    </source>
</reference>
<keyword evidence="4" id="KW-0378">Hydrolase</keyword>
<evidence type="ECO:0000256" key="1">
    <source>
        <dbReference type="ARBA" id="ARBA00001231"/>
    </source>
</evidence>
<evidence type="ECO:0000313" key="6">
    <source>
        <dbReference type="EMBL" id="NXJ46773.1"/>
    </source>
</evidence>
<dbReference type="Gene3D" id="3.20.20.80">
    <property type="entry name" value="Glycosidases"/>
    <property type="match status" value="1"/>
</dbReference>
<evidence type="ECO:0000256" key="3">
    <source>
        <dbReference type="ARBA" id="ARBA00012663"/>
    </source>
</evidence>
<gene>
    <name evidence="6" type="primary">Hexdc_1</name>
    <name evidence="6" type="ORF">SPITYR_R13803</name>
</gene>
<dbReference type="Proteomes" id="UP000519115">
    <property type="component" value="Unassembled WGS sequence"/>
</dbReference>
<evidence type="ECO:0000256" key="4">
    <source>
        <dbReference type="ARBA" id="ARBA00022801"/>
    </source>
</evidence>